<organism evidence="1 2">
    <name type="scientific">Pedobacter africanus</name>
    <dbReference type="NCBI Taxonomy" id="151894"/>
    <lineage>
        <taxon>Bacteria</taxon>
        <taxon>Pseudomonadati</taxon>
        <taxon>Bacteroidota</taxon>
        <taxon>Sphingobacteriia</taxon>
        <taxon>Sphingobacteriales</taxon>
        <taxon>Sphingobacteriaceae</taxon>
        <taxon>Pedobacter</taxon>
    </lineage>
</organism>
<dbReference type="EMBL" id="JAVDTF010000003">
    <property type="protein sequence ID" value="MDR6784839.1"/>
    <property type="molecule type" value="Genomic_DNA"/>
</dbReference>
<keyword evidence="2" id="KW-1185">Reference proteome</keyword>
<dbReference type="Proteomes" id="UP001246858">
    <property type="component" value="Unassembled WGS sequence"/>
</dbReference>
<reference evidence="1" key="1">
    <citation type="submission" date="2023-07" db="EMBL/GenBank/DDBJ databases">
        <title>Sorghum-associated microbial communities from plants grown in Nebraska, USA.</title>
        <authorList>
            <person name="Schachtman D."/>
        </authorList>
    </citation>
    <scope>NUCLEOTIDE SEQUENCE</scope>
    <source>
        <strain evidence="1">2697</strain>
    </source>
</reference>
<protein>
    <submittedName>
        <fullName evidence="1">Uncharacterized protein</fullName>
    </submittedName>
</protein>
<evidence type="ECO:0000313" key="2">
    <source>
        <dbReference type="Proteomes" id="UP001246858"/>
    </source>
</evidence>
<accession>A0ACC6KZR4</accession>
<proteinExistence type="predicted"/>
<sequence>MEQFRIKVADNNGYGHFFNIKMLDMEHFQIFDDRQQRMATIEIDQEEPRHYRQSLDCKIGLPLLDAIKNGIILHEELA</sequence>
<name>A0ACC6KZR4_9SPHI</name>
<gene>
    <name evidence="1" type="ORF">J2X78_003413</name>
</gene>
<comment type="caution">
    <text evidence="1">The sequence shown here is derived from an EMBL/GenBank/DDBJ whole genome shotgun (WGS) entry which is preliminary data.</text>
</comment>
<evidence type="ECO:0000313" key="1">
    <source>
        <dbReference type="EMBL" id="MDR6784839.1"/>
    </source>
</evidence>